<dbReference type="EMBL" id="CP039502">
    <property type="protein sequence ID" value="QCF20534.1"/>
    <property type="molecule type" value="Genomic_DNA"/>
</dbReference>
<evidence type="ECO:0000313" key="1">
    <source>
        <dbReference type="EMBL" id="QCF20534.1"/>
    </source>
</evidence>
<sequence length="177" mass="19946">MNSTIFTAHCQAWLDDLTRLQVTHGLCQPEIKKWHRLTVTSCSLPNGLTGLLIIPQFLLTVTQAACVEEESVAGRIIKRAEGPALAGMLRSECYRLGLSALAEQLSLLFRQYPQPGIRESLMLLCWCELVKGIEPEAWYALHLLLPATLKKWINTRQKEFNGLSALTEDYIRATRPL</sequence>
<organism evidence="1">
    <name type="scientific">Salmonella enterica subsp. enterica serovar Bareilly str. CFSAN000189</name>
    <dbReference type="NCBI Taxonomy" id="1173427"/>
    <lineage>
        <taxon>Bacteria</taxon>
        <taxon>Pseudomonadati</taxon>
        <taxon>Pseudomonadota</taxon>
        <taxon>Gammaproteobacteria</taxon>
        <taxon>Enterobacterales</taxon>
        <taxon>Enterobacteriaceae</taxon>
        <taxon>Salmonella</taxon>
    </lineage>
</organism>
<dbReference type="RefSeq" id="WP_020839065.1">
    <property type="nucleotide sequence ID" value="NZ_CP034177.1"/>
</dbReference>
<gene>
    <name evidence="1" type="ORF">SEEB0189_04665</name>
</gene>
<proteinExistence type="predicted"/>
<dbReference type="AlphaFoldDB" id="A0A4D6P409"/>
<name>A0A4D6P409_SALET</name>
<accession>A0A4D6P409</accession>
<protein>
    <submittedName>
        <fullName evidence="1">Secretoglobin family protein</fullName>
    </submittedName>
</protein>
<reference evidence="1" key="1">
    <citation type="submission" date="2019-04" db="EMBL/GenBank/DDBJ databases">
        <title>Whole genome sequencing of cultured pathogen.</title>
        <authorList>
            <person name="Hoffmann M."/>
            <person name="Sanchez M."/>
            <person name="Timme R."/>
        </authorList>
    </citation>
    <scope>NUCLEOTIDE SEQUENCE</scope>
    <source>
        <strain evidence="1">CFSAN000189</strain>
    </source>
</reference>
<dbReference type="KEGG" id="seeb:SEEB0189_004840"/>